<evidence type="ECO:0000256" key="4">
    <source>
        <dbReference type="ARBA" id="ARBA00023134"/>
    </source>
</evidence>
<reference evidence="7" key="1">
    <citation type="journal article" date="2019" name="Int. J. Syst. Evol. Microbiol.">
        <title>The Global Catalogue of Microorganisms (GCM) 10K type strain sequencing project: providing services to taxonomists for standard genome sequencing and annotation.</title>
        <authorList>
            <consortium name="The Broad Institute Genomics Platform"/>
            <consortium name="The Broad Institute Genome Sequencing Center for Infectious Disease"/>
            <person name="Wu L."/>
            <person name="Ma J."/>
        </authorList>
    </citation>
    <scope>NUCLEOTIDE SEQUENCE [LARGE SCALE GENOMIC DNA]</scope>
    <source>
        <strain evidence="7">JCM 16929</strain>
    </source>
</reference>
<evidence type="ECO:0000313" key="6">
    <source>
        <dbReference type="EMBL" id="GAA3642230.1"/>
    </source>
</evidence>
<evidence type="ECO:0000256" key="3">
    <source>
        <dbReference type="ARBA" id="ARBA00022741"/>
    </source>
</evidence>
<sequence>MEWQAAGPVGAVVALKPLRSAKSRLRGIPQPKRQEIAWALAADTIAALAAALDVVSVVSNEPSLADRLSELAPRARVRSEGPSLGMNAALAAGAAELVDSGASLVLACVADLPCLRPDTVRRLVAAATGHPRSFVADRSGVGTTMLFARGVSLDPRFQGSSAAAHRGSGAVPLTASAVGEMADARHDVDTLPDLYAAERVGVGPRTAALFEPGTGRLREHDIAGSTCR</sequence>
<dbReference type="RefSeq" id="WP_344809950.1">
    <property type="nucleotide sequence ID" value="NZ_BAABAB010000052.1"/>
</dbReference>
<dbReference type="Proteomes" id="UP001501490">
    <property type="component" value="Unassembled WGS sequence"/>
</dbReference>
<evidence type="ECO:0000313" key="7">
    <source>
        <dbReference type="Proteomes" id="UP001501490"/>
    </source>
</evidence>
<dbReference type="PANTHER" id="PTHR40392:SF1">
    <property type="entry name" value="2-PHOSPHO-L-LACTATE GUANYLYLTRANSFERASE"/>
    <property type="match status" value="1"/>
</dbReference>
<name>A0ABP7AWB7_9ACTN</name>
<gene>
    <name evidence="6" type="primary">cofC</name>
    <name evidence="6" type="ORF">GCM10022236_51090</name>
</gene>
<dbReference type="Gene3D" id="3.90.550.10">
    <property type="entry name" value="Spore Coat Polysaccharide Biosynthesis Protein SpsA, Chain A"/>
    <property type="match status" value="1"/>
</dbReference>
<dbReference type="PANTHER" id="PTHR40392">
    <property type="entry name" value="2-PHOSPHO-L-LACTATE GUANYLYLTRANSFERASE"/>
    <property type="match status" value="1"/>
</dbReference>
<comment type="caution">
    <text evidence="6">The sequence shown here is derived from an EMBL/GenBank/DDBJ whole genome shotgun (WGS) entry which is preliminary data.</text>
</comment>
<feature type="domain" description="MobA-like NTP transferase" evidence="5">
    <location>
        <begin position="40"/>
        <end position="149"/>
    </location>
</feature>
<evidence type="ECO:0000256" key="1">
    <source>
        <dbReference type="ARBA" id="ARBA00022679"/>
    </source>
</evidence>
<accession>A0ABP7AWB7</accession>
<dbReference type="InterPro" id="IPR029044">
    <property type="entry name" value="Nucleotide-diphossugar_trans"/>
</dbReference>
<organism evidence="6 7">
    <name type="scientific">Microlunatus ginsengisoli</name>
    <dbReference type="NCBI Taxonomy" id="363863"/>
    <lineage>
        <taxon>Bacteria</taxon>
        <taxon>Bacillati</taxon>
        <taxon>Actinomycetota</taxon>
        <taxon>Actinomycetes</taxon>
        <taxon>Propionibacteriales</taxon>
        <taxon>Propionibacteriaceae</taxon>
        <taxon>Microlunatus</taxon>
    </lineage>
</organism>
<dbReference type="InterPro" id="IPR002835">
    <property type="entry name" value="CofC"/>
</dbReference>
<keyword evidence="2 6" id="KW-0548">Nucleotidyltransferase</keyword>
<dbReference type="SUPFAM" id="SSF53448">
    <property type="entry name" value="Nucleotide-diphospho-sugar transferases"/>
    <property type="match status" value="1"/>
</dbReference>
<evidence type="ECO:0000256" key="2">
    <source>
        <dbReference type="ARBA" id="ARBA00022695"/>
    </source>
</evidence>
<dbReference type="Pfam" id="PF12804">
    <property type="entry name" value="NTP_transf_3"/>
    <property type="match status" value="1"/>
</dbReference>
<keyword evidence="3" id="KW-0547">Nucleotide-binding</keyword>
<dbReference type="EMBL" id="BAABAB010000052">
    <property type="protein sequence ID" value="GAA3642230.1"/>
    <property type="molecule type" value="Genomic_DNA"/>
</dbReference>
<keyword evidence="7" id="KW-1185">Reference proteome</keyword>
<dbReference type="GO" id="GO:0016779">
    <property type="term" value="F:nucleotidyltransferase activity"/>
    <property type="evidence" value="ECO:0007669"/>
    <property type="project" value="UniProtKB-KW"/>
</dbReference>
<dbReference type="InterPro" id="IPR025877">
    <property type="entry name" value="MobA-like_NTP_Trfase"/>
</dbReference>
<evidence type="ECO:0000259" key="5">
    <source>
        <dbReference type="Pfam" id="PF12804"/>
    </source>
</evidence>
<protein>
    <submittedName>
        <fullName evidence="6">2-phospho-L-lactate guanylyltransferase</fullName>
    </submittedName>
</protein>
<dbReference type="NCBIfam" id="TIGR03552">
    <property type="entry name" value="F420_cofC"/>
    <property type="match status" value="1"/>
</dbReference>
<keyword evidence="1" id="KW-0808">Transferase</keyword>
<keyword evidence="4" id="KW-0342">GTP-binding</keyword>
<proteinExistence type="predicted"/>